<dbReference type="FunFam" id="3.40.50.300:FF:000635">
    <property type="entry name" value="Sarcalumenin, putative"/>
    <property type="match status" value="1"/>
</dbReference>
<keyword evidence="5" id="KW-0342">GTP-binding</keyword>
<feature type="domain" description="Dynamin-type G" evidence="11">
    <location>
        <begin position="66"/>
        <end position="307"/>
    </location>
</feature>
<dbReference type="Ensembl" id="ENSPLAT00000014159.1">
    <property type="protein sequence ID" value="ENSPLAP00000020190.1"/>
    <property type="gene ID" value="ENSPLAG00000002932.1"/>
</dbReference>
<evidence type="ECO:0000256" key="2">
    <source>
        <dbReference type="ARBA" id="ARBA00022729"/>
    </source>
</evidence>
<evidence type="ECO:0000256" key="5">
    <source>
        <dbReference type="ARBA" id="ARBA00023134"/>
    </source>
</evidence>
<dbReference type="GO" id="GO:0033018">
    <property type="term" value="C:sarcoplasmic reticulum lumen"/>
    <property type="evidence" value="ECO:0007669"/>
    <property type="project" value="UniProtKB-SubCell"/>
</dbReference>
<dbReference type="SUPFAM" id="SSF52540">
    <property type="entry name" value="P-loop containing nucleoside triphosphate hydrolases"/>
    <property type="match status" value="1"/>
</dbReference>
<name>A0A3B3V365_9TELE</name>
<keyword evidence="7" id="KW-0325">Glycoprotein</keyword>
<evidence type="ECO:0000256" key="10">
    <source>
        <dbReference type="SAM" id="MobiDB-lite"/>
    </source>
</evidence>
<evidence type="ECO:0000256" key="9">
    <source>
        <dbReference type="ARBA" id="ARBA00074933"/>
    </source>
</evidence>
<dbReference type="InterPro" id="IPR030381">
    <property type="entry name" value="G_DYNAMIN_dom"/>
</dbReference>
<feature type="region of interest" description="Disordered" evidence="10">
    <location>
        <begin position="423"/>
        <end position="446"/>
    </location>
</feature>
<keyword evidence="13" id="KW-1185">Reference proteome</keyword>
<dbReference type="Pfam" id="PF16880">
    <property type="entry name" value="EHD_N"/>
    <property type="match status" value="1"/>
</dbReference>
<dbReference type="AlphaFoldDB" id="A0A3B3V365"/>
<organism evidence="12 13">
    <name type="scientific">Poecilia latipinna</name>
    <name type="common">sailfin molly</name>
    <dbReference type="NCBI Taxonomy" id="48699"/>
    <lineage>
        <taxon>Eukaryota</taxon>
        <taxon>Metazoa</taxon>
        <taxon>Chordata</taxon>
        <taxon>Craniata</taxon>
        <taxon>Vertebrata</taxon>
        <taxon>Euteleostomi</taxon>
        <taxon>Actinopterygii</taxon>
        <taxon>Neopterygii</taxon>
        <taxon>Teleostei</taxon>
        <taxon>Neoteleostei</taxon>
        <taxon>Acanthomorphata</taxon>
        <taxon>Ovalentaria</taxon>
        <taxon>Atherinomorphae</taxon>
        <taxon>Cyprinodontiformes</taxon>
        <taxon>Poeciliidae</taxon>
        <taxon>Poeciliinae</taxon>
        <taxon>Poecilia</taxon>
    </lineage>
</organism>
<evidence type="ECO:0000256" key="1">
    <source>
        <dbReference type="ARBA" id="ARBA00004564"/>
    </source>
</evidence>
<evidence type="ECO:0000313" key="13">
    <source>
        <dbReference type="Proteomes" id="UP000261500"/>
    </source>
</evidence>
<dbReference type="Proteomes" id="UP000261500">
    <property type="component" value="Unplaced"/>
</dbReference>
<protein>
    <recommendedName>
        <fullName evidence="9">Sarcalumenin</fullName>
    </recommendedName>
</protein>
<reference evidence="12" key="1">
    <citation type="submission" date="2025-08" db="UniProtKB">
        <authorList>
            <consortium name="Ensembl"/>
        </authorList>
    </citation>
    <scope>IDENTIFICATION</scope>
</reference>
<dbReference type="InterPro" id="IPR031692">
    <property type="entry name" value="EHD_N"/>
</dbReference>
<keyword evidence="4" id="KW-0703">Sarcoplasmic reticulum</keyword>
<dbReference type="InterPro" id="IPR051943">
    <property type="entry name" value="TRAFAC_Dynamin-like_GTPase"/>
</dbReference>
<dbReference type="GeneTree" id="ENSGT00940000157834"/>
<evidence type="ECO:0000256" key="3">
    <source>
        <dbReference type="ARBA" id="ARBA00022741"/>
    </source>
</evidence>
<keyword evidence="2" id="KW-0732">Signal</keyword>
<dbReference type="GO" id="GO:0033017">
    <property type="term" value="C:sarcoplasmic reticulum membrane"/>
    <property type="evidence" value="ECO:0007669"/>
    <property type="project" value="UniProtKB-SubCell"/>
</dbReference>
<dbReference type="InterPro" id="IPR045063">
    <property type="entry name" value="Dynamin_N"/>
</dbReference>
<dbReference type="PANTHER" id="PTHR43681:SF1">
    <property type="entry name" value="SARCALUMENIN"/>
    <property type="match status" value="1"/>
</dbReference>
<dbReference type="CDD" id="cd09913">
    <property type="entry name" value="EHD"/>
    <property type="match status" value="1"/>
</dbReference>
<proteinExistence type="predicted"/>
<accession>A0A3B3V365</accession>
<reference evidence="12" key="2">
    <citation type="submission" date="2025-09" db="UniProtKB">
        <authorList>
            <consortium name="Ensembl"/>
        </authorList>
    </citation>
    <scope>IDENTIFICATION</scope>
</reference>
<evidence type="ECO:0000313" key="12">
    <source>
        <dbReference type="Ensembl" id="ENSPLAP00000020190.1"/>
    </source>
</evidence>
<dbReference type="InterPro" id="IPR027417">
    <property type="entry name" value="P-loop_NTPase"/>
</dbReference>
<comment type="subcellular location">
    <subcellularLocation>
        <location evidence="1">Sarcoplasmic reticulum lumen</location>
    </subcellularLocation>
    <subcellularLocation>
        <location evidence="8">Sarcoplasmic reticulum membrane</location>
        <topology evidence="8">Peripheral membrane protein</topology>
    </subcellularLocation>
</comment>
<dbReference type="Gene3D" id="3.40.50.300">
    <property type="entry name" value="P-loop containing nucleotide triphosphate hydrolases"/>
    <property type="match status" value="1"/>
</dbReference>
<keyword evidence="6" id="KW-0472">Membrane</keyword>
<keyword evidence="3" id="KW-0547">Nucleotide-binding</keyword>
<dbReference type="PROSITE" id="PS51718">
    <property type="entry name" value="G_DYNAMIN_2"/>
    <property type="match status" value="1"/>
</dbReference>
<evidence type="ECO:0000259" key="11">
    <source>
        <dbReference type="PROSITE" id="PS51718"/>
    </source>
</evidence>
<evidence type="ECO:0000256" key="6">
    <source>
        <dbReference type="ARBA" id="ARBA00023136"/>
    </source>
</evidence>
<dbReference type="Gene3D" id="1.10.268.20">
    <property type="match status" value="1"/>
</dbReference>
<evidence type="ECO:0000256" key="8">
    <source>
        <dbReference type="ARBA" id="ARBA00060448"/>
    </source>
</evidence>
<dbReference type="GO" id="GO:0005525">
    <property type="term" value="F:GTP binding"/>
    <property type="evidence" value="ECO:0007669"/>
    <property type="project" value="InterPro"/>
</dbReference>
<dbReference type="PANTHER" id="PTHR43681">
    <property type="entry name" value="TRANSMEMBRANE GTPASE FZO"/>
    <property type="match status" value="1"/>
</dbReference>
<evidence type="ECO:0000256" key="7">
    <source>
        <dbReference type="ARBA" id="ARBA00023180"/>
    </source>
</evidence>
<sequence length="446" mass="51067">DEAIGSGLRDCSHIEEMLRLATAEPSAEFSGAIKRLLNIYHKSIKPMEQVFKYNELRQHEVTAGEITSKPMVLFLGPWSVGKSSMINYLLGLHGTPQELYTGAEPTTSEYTVIMHGERFRTIEGIVMAADSSRSFSPLEKFGQGFLERLVGIEMPHKLLERVTFVDTPGIIENRKQQERGYPYNDVCQWFIDRADLIFLVFDPTKLDVGGELEILFRQMKGRESQIRLILNKADSLSTQDLMRVYGALFWSMAPLVNVTEPPRVYVSSFWPQDYAPDTSRELFMKEEISLLEDLNQVVENQIENKIAFIRQHAIRVRIHALLVDRYLQTYYDKLGWFGDPYEVFQDVVNDPDKYYIFKSILAKSNVSKFDLPDKEAYQDFFGVNPISNFKQLSQHCSWTDGCLLEKIEKAISHELPALLSSVTKSSGAPAPAKACEEKPKNPWRKQ</sequence>
<dbReference type="Pfam" id="PF00350">
    <property type="entry name" value="Dynamin_N"/>
    <property type="match status" value="1"/>
</dbReference>
<evidence type="ECO:0000256" key="4">
    <source>
        <dbReference type="ARBA" id="ARBA00022951"/>
    </source>
</evidence>